<accession>A0ABX1RE63</accession>
<name>A0ABX1RE63_9PSEU</name>
<evidence type="ECO:0000256" key="1">
    <source>
        <dbReference type="SAM" id="MobiDB-lite"/>
    </source>
</evidence>
<protein>
    <recommendedName>
        <fullName evidence="4">Helicase XPB/Ssl2 N-terminal domain-containing protein</fullName>
    </recommendedName>
</protein>
<reference evidence="2 3" key="1">
    <citation type="submission" date="2020-04" db="EMBL/GenBank/DDBJ databases">
        <authorList>
            <person name="Klaysubun C."/>
            <person name="Duangmal K."/>
            <person name="Lipun K."/>
        </authorList>
    </citation>
    <scope>NUCLEOTIDE SEQUENCE [LARGE SCALE GENOMIC DNA]</scope>
    <source>
        <strain evidence="2 3">JCM 11839</strain>
    </source>
</reference>
<comment type="caution">
    <text evidence="2">The sequence shown here is derived from an EMBL/GenBank/DDBJ whole genome shotgun (WGS) entry which is preliminary data.</text>
</comment>
<evidence type="ECO:0000313" key="3">
    <source>
        <dbReference type="Proteomes" id="UP001296706"/>
    </source>
</evidence>
<evidence type="ECO:0000313" key="2">
    <source>
        <dbReference type="EMBL" id="NMH78688.1"/>
    </source>
</evidence>
<keyword evidence="3" id="KW-1185">Reference proteome</keyword>
<sequence length="562" mass="62020">MTRVRLVFRSDDHEEYSAVRDRLRLHIVAWARRRGIEAEPSLVAAALDHKHSVDGRLGHWTREHVADALAVWFPRTVALLEDDRDAVPTALHALIGFLADHDWLDSRSAPADELHAQVTDSTPALYDALDDERNHDLGTFWAVQMLRHGVATADPAAVARFLSQVHAGELAIDRAALDEIRRRQENETTEPPRPELPPVLLPGAAQMLAAADSSVALARLRAFTRWVRAGRAVTREGRLLLADARAVADALDLDHFSRDRARTSDDLPEITLLLHWARQARLVRVVHGRLVQVKSAAPLLSRPIELWKRAFEAVGGIGEHFGGSNVFGAPSLFGMSLGEAFPILLFQLYSAGGEPIPVELFHRAVRDTVNERMGCVVDDLAGDVEHRLWRRDVTALLDALELLGAVHLSESLDGDNQEELIALAGRDDPDPTLVSLTPLGVWAVQEMLTDQGVHAPLVGELADEDIEYVCVRCSGLRPEIVEAELTAWVRARSGRAAAQEIMRYLQRVEDPAHRDLALFALSRAGAPGREAARWRGRPAVALRAPSTGAQPRVECDARARRP</sequence>
<dbReference type="RefSeq" id="WP_169396752.1">
    <property type="nucleotide sequence ID" value="NZ_BAAAJH010000005.1"/>
</dbReference>
<dbReference type="Proteomes" id="UP001296706">
    <property type="component" value="Unassembled WGS sequence"/>
</dbReference>
<evidence type="ECO:0008006" key="4">
    <source>
        <dbReference type="Google" id="ProtNLM"/>
    </source>
</evidence>
<organism evidence="2 3">
    <name type="scientific">Pseudonocardia xinjiangensis</name>
    <dbReference type="NCBI Taxonomy" id="75289"/>
    <lineage>
        <taxon>Bacteria</taxon>
        <taxon>Bacillati</taxon>
        <taxon>Actinomycetota</taxon>
        <taxon>Actinomycetes</taxon>
        <taxon>Pseudonocardiales</taxon>
        <taxon>Pseudonocardiaceae</taxon>
        <taxon>Pseudonocardia</taxon>
    </lineage>
</organism>
<proteinExistence type="predicted"/>
<feature type="region of interest" description="Disordered" evidence="1">
    <location>
        <begin position="543"/>
        <end position="562"/>
    </location>
</feature>
<dbReference type="EMBL" id="JAAXKY010000049">
    <property type="protein sequence ID" value="NMH78688.1"/>
    <property type="molecule type" value="Genomic_DNA"/>
</dbReference>
<feature type="compositionally biased region" description="Basic and acidic residues" evidence="1">
    <location>
        <begin position="553"/>
        <end position="562"/>
    </location>
</feature>
<gene>
    <name evidence="2" type="ORF">HF577_16565</name>
</gene>